<dbReference type="AlphaFoldDB" id="A0A0P0N273"/>
<dbReference type="EMBL" id="CP013011">
    <property type="protein sequence ID" value="ALL00634.1"/>
    <property type="molecule type" value="Genomic_DNA"/>
</dbReference>
<dbReference type="Proteomes" id="UP000196694">
    <property type="component" value="Unassembled WGS sequence"/>
</dbReference>
<dbReference type="Proteomes" id="UP000058613">
    <property type="component" value="Chromosome"/>
</dbReference>
<evidence type="ECO:0000313" key="6">
    <source>
        <dbReference type="Proteomes" id="UP000196694"/>
    </source>
</evidence>
<dbReference type="PANTHER" id="PTHR36536">
    <property type="entry name" value="UPF0111 PROTEIN HI_1603"/>
    <property type="match status" value="1"/>
</dbReference>
<keyword evidence="2" id="KW-0175">Coiled coil</keyword>
<evidence type="ECO:0000313" key="3">
    <source>
        <dbReference type="EMBL" id="ALL00634.1"/>
    </source>
</evidence>
<dbReference type="EMBL" id="NCQP01000007">
    <property type="protein sequence ID" value="OWJ54090.1"/>
    <property type="molecule type" value="Genomic_DNA"/>
</dbReference>
<gene>
    <name evidence="4" type="ORF">Pdsh_09525</name>
    <name evidence="3" type="ORF">Pyrde_0584</name>
</gene>
<dbReference type="InterPro" id="IPR018445">
    <property type="entry name" value="Put_Phosphate_transp_reg"/>
</dbReference>
<protein>
    <recommendedName>
        <fullName evidence="7">Phosphate transport regulator</fullName>
    </recommendedName>
</protein>
<feature type="coiled-coil region" evidence="2">
    <location>
        <begin position="56"/>
        <end position="90"/>
    </location>
</feature>
<keyword evidence="6" id="KW-1185">Reference proteome</keyword>
<reference evidence="3 5" key="1">
    <citation type="submission" date="2015-10" db="EMBL/GenBank/DDBJ databases">
        <title>Complete genome sequence of hyperthermophilic archaeon Pyrodictium delaneyi Su06.</title>
        <authorList>
            <person name="Jung J.-H."/>
            <person name="Lin J."/>
            <person name="Holden J.F."/>
            <person name="Park C.-S."/>
        </authorList>
    </citation>
    <scope>NUCLEOTIDE SEQUENCE [LARGE SCALE GENOMIC DNA]</scope>
    <source>
        <strain evidence="3 5">Su06</strain>
    </source>
</reference>
<evidence type="ECO:0000313" key="4">
    <source>
        <dbReference type="EMBL" id="OWJ54090.1"/>
    </source>
</evidence>
<comment type="similarity">
    <text evidence="1">Belongs to the UPF0111 family.</text>
</comment>
<sequence length="239" mass="27574">MHHGVEHMAEEYYDYDMERRRRQSLAEESLNEQLLGVTRALSDTITSMREIVIALANADDRKLKELHRKVKEAKERVESMKEDALTYLARLGDLLNTSTLYKDIFLSLTRVAQMTEGIAYRAYLLASNTNITSNTISELLTSIADSIQKEFDRLEVAIQALSSNPKKGYEEAQLVTSIEDEVDNLYRQLTYSMYRELRQDLVALMLLRDIVDMIEEVADTIRDAAENVKFLALYRVARH</sequence>
<dbReference type="Gene3D" id="1.20.58.220">
    <property type="entry name" value="Phosphate transport system protein phou homolog 2, domain 2"/>
    <property type="match status" value="1"/>
</dbReference>
<evidence type="ECO:0008006" key="7">
    <source>
        <dbReference type="Google" id="ProtNLM"/>
    </source>
</evidence>
<proteinExistence type="inferred from homology"/>
<reference evidence="4 6" key="2">
    <citation type="submission" date="2017-05" db="EMBL/GenBank/DDBJ databases">
        <title>The draft genome of the hyperthermophilic archaeon 'Pyrodictium delaneyi strain Hulk', an iron and nitrate reducer, reveals the capacity for sulfate reduction.</title>
        <authorList>
            <person name="Demey L.M."/>
            <person name="Miller C."/>
            <person name="Manzella M."/>
            <person name="Reguera G."/>
            <person name="Kashefi K."/>
        </authorList>
    </citation>
    <scope>NUCLEOTIDE SEQUENCE [LARGE SCALE GENOMIC DNA]</scope>
    <source>
        <strain evidence="4 6">Hulk</strain>
    </source>
</reference>
<dbReference type="InterPro" id="IPR038078">
    <property type="entry name" value="PhoU-like_sf"/>
</dbReference>
<evidence type="ECO:0000256" key="1">
    <source>
        <dbReference type="ARBA" id="ARBA00008591"/>
    </source>
</evidence>
<name>A0A0P0N273_9CREN</name>
<dbReference type="STRING" id="1273541.Pyrde_0584"/>
<dbReference type="PANTHER" id="PTHR36536:SF3">
    <property type="entry name" value="UPF0111 PROTEIN HI_1603"/>
    <property type="match status" value="1"/>
</dbReference>
<dbReference type="InterPro" id="IPR002727">
    <property type="entry name" value="DUF47"/>
</dbReference>
<evidence type="ECO:0000256" key="2">
    <source>
        <dbReference type="SAM" id="Coils"/>
    </source>
</evidence>
<evidence type="ECO:0000313" key="5">
    <source>
        <dbReference type="Proteomes" id="UP000058613"/>
    </source>
</evidence>
<dbReference type="SUPFAM" id="SSF109755">
    <property type="entry name" value="PhoU-like"/>
    <property type="match status" value="1"/>
</dbReference>
<dbReference type="KEGG" id="pdl:Pyrde_0584"/>
<dbReference type="Pfam" id="PF01865">
    <property type="entry name" value="PhoU_div"/>
    <property type="match status" value="1"/>
</dbReference>
<accession>A0A0P0N273</accession>
<organism evidence="3 5">
    <name type="scientific">Pyrodictium delaneyi</name>
    <dbReference type="NCBI Taxonomy" id="1273541"/>
    <lineage>
        <taxon>Archaea</taxon>
        <taxon>Thermoproteota</taxon>
        <taxon>Thermoprotei</taxon>
        <taxon>Desulfurococcales</taxon>
        <taxon>Pyrodictiaceae</taxon>
        <taxon>Pyrodictium</taxon>
    </lineage>
</organism>